<evidence type="ECO:0000256" key="10">
    <source>
        <dbReference type="ARBA" id="ARBA00023180"/>
    </source>
</evidence>
<keyword evidence="10" id="KW-0325">Glycoprotein</keyword>
<keyword evidence="6" id="KW-1133">Transmembrane helix</keyword>
<evidence type="ECO:0000256" key="12">
    <source>
        <dbReference type="ARBA" id="ARBA00023303"/>
    </source>
</evidence>
<evidence type="ECO:0000256" key="4">
    <source>
        <dbReference type="ARBA" id="ARBA00022461"/>
    </source>
</evidence>
<dbReference type="AlphaFoldDB" id="A0A0D8XZB7"/>
<dbReference type="EMBL" id="KN716218">
    <property type="protein sequence ID" value="KJH50008.1"/>
    <property type="molecule type" value="Genomic_DNA"/>
</dbReference>
<keyword evidence="7" id="KW-0915">Sodium</keyword>
<dbReference type="Proteomes" id="UP000053766">
    <property type="component" value="Unassembled WGS sequence"/>
</dbReference>
<comment type="subcellular location">
    <subcellularLocation>
        <location evidence="1">Membrane</location>
        <topology evidence="1">Multi-pass membrane protein</topology>
    </subcellularLocation>
</comment>
<evidence type="ECO:0000256" key="1">
    <source>
        <dbReference type="ARBA" id="ARBA00004141"/>
    </source>
</evidence>
<proteinExistence type="inferred from homology"/>
<dbReference type="Pfam" id="PF00858">
    <property type="entry name" value="ASC"/>
    <property type="match status" value="1"/>
</dbReference>
<evidence type="ECO:0000313" key="14">
    <source>
        <dbReference type="EMBL" id="KJH50008.1"/>
    </source>
</evidence>
<organism evidence="14 15">
    <name type="scientific">Dictyocaulus viviparus</name>
    <name type="common">Bovine lungworm</name>
    <dbReference type="NCBI Taxonomy" id="29172"/>
    <lineage>
        <taxon>Eukaryota</taxon>
        <taxon>Metazoa</taxon>
        <taxon>Ecdysozoa</taxon>
        <taxon>Nematoda</taxon>
        <taxon>Chromadorea</taxon>
        <taxon>Rhabditida</taxon>
        <taxon>Rhabditina</taxon>
        <taxon>Rhabditomorpha</taxon>
        <taxon>Strongyloidea</taxon>
        <taxon>Metastrongylidae</taxon>
        <taxon>Dictyocaulus</taxon>
    </lineage>
</organism>
<evidence type="ECO:0000256" key="13">
    <source>
        <dbReference type="RuleBase" id="RU000679"/>
    </source>
</evidence>
<keyword evidence="12 13" id="KW-0407">Ion channel</keyword>
<name>A0A0D8XZB7_DICVI</name>
<keyword evidence="8 13" id="KW-0406">Ion transport</keyword>
<evidence type="ECO:0000256" key="6">
    <source>
        <dbReference type="ARBA" id="ARBA00022989"/>
    </source>
</evidence>
<evidence type="ECO:0000256" key="8">
    <source>
        <dbReference type="ARBA" id="ARBA00023065"/>
    </source>
</evidence>
<evidence type="ECO:0000256" key="2">
    <source>
        <dbReference type="ARBA" id="ARBA00007193"/>
    </source>
</evidence>
<dbReference type="GO" id="GO:0016020">
    <property type="term" value="C:membrane"/>
    <property type="evidence" value="ECO:0007669"/>
    <property type="project" value="UniProtKB-SubCell"/>
</dbReference>
<comment type="similarity">
    <text evidence="2 13">Belongs to the amiloride-sensitive sodium channel (TC 1.A.6) family.</text>
</comment>
<reference evidence="14 15" key="1">
    <citation type="submission" date="2013-11" db="EMBL/GenBank/DDBJ databases">
        <title>Draft genome of the bovine lungworm Dictyocaulus viviparus.</title>
        <authorList>
            <person name="Mitreva M."/>
        </authorList>
    </citation>
    <scope>NUCLEOTIDE SEQUENCE [LARGE SCALE GENOMIC DNA]</scope>
    <source>
        <strain evidence="14 15">HannoverDv2000</strain>
    </source>
</reference>
<keyword evidence="15" id="KW-1185">Reference proteome</keyword>
<keyword evidence="9" id="KW-0472">Membrane</keyword>
<dbReference type="GO" id="GO:0005272">
    <property type="term" value="F:sodium channel activity"/>
    <property type="evidence" value="ECO:0007669"/>
    <property type="project" value="UniProtKB-KW"/>
</dbReference>
<evidence type="ECO:0000256" key="7">
    <source>
        <dbReference type="ARBA" id="ARBA00023053"/>
    </source>
</evidence>
<protein>
    <submittedName>
        <fullName evidence="14">Uncharacterized protein</fullName>
    </submittedName>
</protein>
<sequence length="102" mass="11934">MKEDGIDFPMITLCNFNPIKKSYIKRDKALQVYRLTYPNFTVHDFFMKAGFDCEEMMMMCSFGGRQFNCCQYTNAILTNLGKCYTLVIFSFILVKFSNTSPR</sequence>
<keyword evidence="5 13" id="KW-0812">Transmembrane</keyword>
<accession>A0A0D8XZB7</accession>
<gene>
    <name evidence="14" type="ORF">DICVIV_03881</name>
</gene>
<dbReference type="Gene3D" id="2.60.470.10">
    <property type="entry name" value="Acid-sensing ion channels like domains"/>
    <property type="match status" value="1"/>
</dbReference>
<evidence type="ECO:0000313" key="15">
    <source>
        <dbReference type="Proteomes" id="UP000053766"/>
    </source>
</evidence>
<keyword evidence="3 13" id="KW-0813">Transport</keyword>
<evidence type="ECO:0000256" key="11">
    <source>
        <dbReference type="ARBA" id="ARBA00023201"/>
    </source>
</evidence>
<keyword evidence="11 13" id="KW-0739">Sodium transport</keyword>
<evidence type="ECO:0000256" key="9">
    <source>
        <dbReference type="ARBA" id="ARBA00023136"/>
    </source>
</evidence>
<keyword evidence="4 13" id="KW-0894">Sodium channel</keyword>
<dbReference type="STRING" id="29172.A0A0D8XZB7"/>
<evidence type="ECO:0000256" key="3">
    <source>
        <dbReference type="ARBA" id="ARBA00022448"/>
    </source>
</evidence>
<dbReference type="InterPro" id="IPR001873">
    <property type="entry name" value="ENaC"/>
</dbReference>
<dbReference type="OrthoDB" id="8065060at2759"/>
<evidence type="ECO:0000256" key="5">
    <source>
        <dbReference type="ARBA" id="ARBA00022692"/>
    </source>
</evidence>
<reference evidence="15" key="2">
    <citation type="journal article" date="2016" name="Sci. Rep.">
        <title>Dictyocaulus viviparus genome, variome and transcriptome elucidate lungworm biology and support future intervention.</title>
        <authorList>
            <person name="McNulty S.N."/>
            <person name="Strube C."/>
            <person name="Rosa B.A."/>
            <person name="Martin J.C."/>
            <person name="Tyagi R."/>
            <person name="Choi Y.J."/>
            <person name="Wang Q."/>
            <person name="Hallsworth Pepin K."/>
            <person name="Zhang X."/>
            <person name="Ozersky P."/>
            <person name="Wilson R.K."/>
            <person name="Sternberg P.W."/>
            <person name="Gasser R.B."/>
            <person name="Mitreva M."/>
        </authorList>
    </citation>
    <scope>NUCLEOTIDE SEQUENCE [LARGE SCALE GENOMIC DNA]</scope>
    <source>
        <strain evidence="15">HannoverDv2000</strain>
    </source>
</reference>